<dbReference type="GO" id="GO:0005634">
    <property type="term" value="C:nucleus"/>
    <property type="evidence" value="ECO:0007669"/>
    <property type="project" value="TreeGrafter"/>
</dbReference>
<dbReference type="SUPFAM" id="SSF49764">
    <property type="entry name" value="HSP20-like chaperones"/>
    <property type="match status" value="1"/>
</dbReference>
<dbReference type="Proteomes" id="UP001187531">
    <property type="component" value="Unassembled WGS sequence"/>
</dbReference>
<dbReference type="CDD" id="cd06526">
    <property type="entry name" value="metazoan_ACD"/>
    <property type="match status" value="1"/>
</dbReference>
<accession>A0AA88HWG3</accession>
<evidence type="ECO:0000256" key="1">
    <source>
        <dbReference type="ARBA" id="ARBA00023016"/>
    </source>
</evidence>
<dbReference type="PROSITE" id="PS01031">
    <property type="entry name" value="SHSP"/>
    <property type="match status" value="1"/>
</dbReference>
<proteinExistence type="inferred from homology"/>
<keyword evidence="1" id="KW-0346">Stress response</keyword>
<gene>
    <name evidence="6" type="ORF">QYM36_006359</name>
</gene>
<feature type="domain" description="SHSP" evidence="5">
    <location>
        <begin position="63"/>
        <end position="177"/>
    </location>
</feature>
<dbReference type="GO" id="GO:0005737">
    <property type="term" value="C:cytoplasm"/>
    <property type="evidence" value="ECO:0007669"/>
    <property type="project" value="TreeGrafter"/>
</dbReference>
<evidence type="ECO:0000256" key="3">
    <source>
        <dbReference type="RuleBase" id="RU003616"/>
    </source>
</evidence>
<dbReference type="PRINTS" id="PR00299">
    <property type="entry name" value="ACRYSTALLIN"/>
</dbReference>
<dbReference type="PANTHER" id="PTHR45640:SF13">
    <property type="entry name" value="HEAT SHOCK PROTEIN 22-RELATED"/>
    <property type="match status" value="1"/>
</dbReference>
<comment type="caution">
    <text evidence="6">The sequence shown here is derived from an EMBL/GenBank/DDBJ whole genome shotgun (WGS) entry which is preliminary data.</text>
</comment>
<dbReference type="Pfam" id="PF00011">
    <property type="entry name" value="HSP20"/>
    <property type="match status" value="1"/>
</dbReference>
<evidence type="ECO:0000256" key="4">
    <source>
        <dbReference type="SAM" id="MobiDB-lite"/>
    </source>
</evidence>
<dbReference type="GO" id="GO:0009408">
    <property type="term" value="P:response to heat"/>
    <property type="evidence" value="ECO:0007669"/>
    <property type="project" value="TreeGrafter"/>
</dbReference>
<sequence>MTVEPWGNRWTEPWDYSLADPWTDRWVDPWTDPYSEDLYYKPYGVPRRRRHHHARRRIRTIPGVFQKAGKDVMTKEDDKDWIVRVDLPGFRASEITVRSTEKEIIVHAVHKERPEFEGDEGYVSREIRRRLSLPKTIDPMEISSTFTPDGELTIRAPKTTPGAPRRRTVRVMPVPAQPRSALEEE</sequence>
<dbReference type="GO" id="GO:0042026">
    <property type="term" value="P:protein refolding"/>
    <property type="evidence" value="ECO:0007669"/>
    <property type="project" value="TreeGrafter"/>
</dbReference>
<keyword evidence="7" id="KW-1185">Reference proteome</keyword>
<organism evidence="6 7">
    <name type="scientific">Artemia franciscana</name>
    <name type="common">Brine shrimp</name>
    <name type="synonym">Artemia sanfranciscana</name>
    <dbReference type="NCBI Taxonomy" id="6661"/>
    <lineage>
        <taxon>Eukaryota</taxon>
        <taxon>Metazoa</taxon>
        <taxon>Ecdysozoa</taxon>
        <taxon>Arthropoda</taxon>
        <taxon>Crustacea</taxon>
        <taxon>Branchiopoda</taxon>
        <taxon>Anostraca</taxon>
        <taxon>Artemiidae</taxon>
        <taxon>Artemia</taxon>
    </lineage>
</organism>
<evidence type="ECO:0000259" key="5">
    <source>
        <dbReference type="PROSITE" id="PS01031"/>
    </source>
</evidence>
<reference evidence="6" key="1">
    <citation type="submission" date="2023-07" db="EMBL/GenBank/DDBJ databases">
        <title>Chromosome-level genome assembly of Artemia franciscana.</title>
        <authorList>
            <person name="Jo E."/>
        </authorList>
    </citation>
    <scope>NUCLEOTIDE SEQUENCE</scope>
    <source>
        <tissue evidence="6">Whole body</tissue>
    </source>
</reference>
<dbReference type="InterPro" id="IPR002068">
    <property type="entry name" value="A-crystallin/Hsp20_dom"/>
</dbReference>
<dbReference type="InterPro" id="IPR001436">
    <property type="entry name" value="Alpha-crystallin/sHSP_animal"/>
</dbReference>
<evidence type="ECO:0000256" key="2">
    <source>
        <dbReference type="PROSITE-ProRule" id="PRU00285"/>
    </source>
</evidence>
<dbReference type="AlphaFoldDB" id="A0AA88HWG3"/>
<dbReference type="Gene3D" id="2.60.40.790">
    <property type="match status" value="1"/>
</dbReference>
<name>A0AA88HWG3_ARTSF</name>
<dbReference type="GO" id="GO:0051082">
    <property type="term" value="F:unfolded protein binding"/>
    <property type="evidence" value="ECO:0007669"/>
    <property type="project" value="TreeGrafter"/>
</dbReference>
<evidence type="ECO:0000313" key="6">
    <source>
        <dbReference type="EMBL" id="KAK2717544.1"/>
    </source>
</evidence>
<dbReference type="PANTHER" id="PTHR45640">
    <property type="entry name" value="HEAT SHOCK PROTEIN HSP-12.2-RELATED"/>
    <property type="match status" value="1"/>
</dbReference>
<protein>
    <recommendedName>
        <fullName evidence="5">SHSP domain-containing protein</fullName>
    </recommendedName>
</protein>
<dbReference type="EMBL" id="JAVRJZ010000010">
    <property type="protein sequence ID" value="KAK2717544.1"/>
    <property type="molecule type" value="Genomic_DNA"/>
</dbReference>
<dbReference type="InterPro" id="IPR008978">
    <property type="entry name" value="HSP20-like_chaperone"/>
</dbReference>
<evidence type="ECO:0000313" key="7">
    <source>
        <dbReference type="Proteomes" id="UP001187531"/>
    </source>
</evidence>
<feature type="region of interest" description="Disordered" evidence="4">
    <location>
        <begin position="140"/>
        <end position="168"/>
    </location>
</feature>
<comment type="similarity">
    <text evidence="2 3">Belongs to the small heat shock protein (HSP20) family.</text>
</comment>